<dbReference type="PRINTS" id="PR00111">
    <property type="entry name" value="ABHYDROLASE"/>
</dbReference>
<dbReference type="Gene3D" id="3.40.50.1820">
    <property type="entry name" value="alpha/beta hydrolase"/>
    <property type="match status" value="1"/>
</dbReference>
<keyword evidence="4" id="KW-1185">Reference proteome</keyword>
<proteinExistence type="predicted"/>
<dbReference type="SUPFAM" id="SSF53474">
    <property type="entry name" value="alpha/beta-Hydrolases"/>
    <property type="match status" value="1"/>
</dbReference>
<evidence type="ECO:0000256" key="1">
    <source>
        <dbReference type="SAM" id="MobiDB-lite"/>
    </source>
</evidence>
<dbReference type="GO" id="GO:0016787">
    <property type="term" value="F:hydrolase activity"/>
    <property type="evidence" value="ECO:0007669"/>
    <property type="project" value="UniProtKB-KW"/>
</dbReference>
<sequence>MTPPPASPWGPLRRAVNGPVRIAFDEWTEPTARPATEPLLLATGLGANRFWVPDGLCRLLAAHGFTVVRYDQRDGGDSTHLPPTAARNPIAALFAKRQTAYTAEDMADDAVAVLDELGWESAHLFGVSLGGAIVQRVALRHPERVRTLTTLGSVPGDVAGLRVLPYLRLRTLAKFARLRFPDTREGAVAAGVEMSRLLASPRRPFDAAATRRSVEANPDGGVHDRQAQSRQIGAQWHGPSIDRIARPLLVLHGEDDPLIKPRAATAIASRVPGARLVPLPRVGHEVPEPAWERVVTEIRELAAPHRPEGPPGAAGQTGPPSSGAVVHKG</sequence>
<feature type="domain" description="AB hydrolase-1" evidence="2">
    <location>
        <begin position="38"/>
        <end position="286"/>
    </location>
</feature>
<accession>A0ABV5PAM8</accession>
<evidence type="ECO:0000313" key="3">
    <source>
        <dbReference type="EMBL" id="MFB9520227.1"/>
    </source>
</evidence>
<dbReference type="Pfam" id="PF00561">
    <property type="entry name" value="Abhydrolase_1"/>
    <property type="match status" value="1"/>
</dbReference>
<keyword evidence="3" id="KW-0378">Hydrolase</keyword>
<dbReference type="InterPro" id="IPR000073">
    <property type="entry name" value="AB_hydrolase_1"/>
</dbReference>
<feature type="region of interest" description="Disordered" evidence="1">
    <location>
        <begin position="300"/>
        <end position="329"/>
    </location>
</feature>
<gene>
    <name evidence="3" type="ORF">ACFFTU_09740</name>
</gene>
<dbReference type="RefSeq" id="WP_345227514.1">
    <property type="nucleotide sequence ID" value="NZ_BAAAXE010000014.1"/>
</dbReference>
<protein>
    <submittedName>
        <fullName evidence="3">Alpha/beta fold hydrolase</fullName>
    </submittedName>
</protein>
<dbReference type="PANTHER" id="PTHR43433:SF5">
    <property type="entry name" value="AB HYDROLASE-1 DOMAIN-CONTAINING PROTEIN"/>
    <property type="match status" value="1"/>
</dbReference>
<dbReference type="EMBL" id="JBHMCR010000005">
    <property type="protein sequence ID" value="MFB9520227.1"/>
    <property type="molecule type" value="Genomic_DNA"/>
</dbReference>
<reference evidence="3 4" key="1">
    <citation type="submission" date="2024-09" db="EMBL/GenBank/DDBJ databases">
        <authorList>
            <person name="Sun Q."/>
            <person name="Mori K."/>
        </authorList>
    </citation>
    <scope>NUCLEOTIDE SEQUENCE [LARGE SCALE GENOMIC DNA]</scope>
    <source>
        <strain evidence="3 4">JCM 4362</strain>
    </source>
</reference>
<dbReference type="PANTHER" id="PTHR43433">
    <property type="entry name" value="HYDROLASE, ALPHA/BETA FOLD FAMILY PROTEIN"/>
    <property type="match status" value="1"/>
</dbReference>
<dbReference type="Proteomes" id="UP001589718">
    <property type="component" value="Unassembled WGS sequence"/>
</dbReference>
<dbReference type="InterPro" id="IPR050471">
    <property type="entry name" value="AB_hydrolase"/>
</dbReference>
<dbReference type="InterPro" id="IPR029058">
    <property type="entry name" value="AB_hydrolase_fold"/>
</dbReference>
<name>A0ABV5PAM8_STRCM</name>
<organism evidence="3 4">
    <name type="scientific">Streptomyces cremeus</name>
    <dbReference type="NCBI Taxonomy" id="66881"/>
    <lineage>
        <taxon>Bacteria</taxon>
        <taxon>Bacillati</taxon>
        <taxon>Actinomycetota</taxon>
        <taxon>Actinomycetes</taxon>
        <taxon>Kitasatosporales</taxon>
        <taxon>Streptomycetaceae</taxon>
        <taxon>Streptomyces</taxon>
    </lineage>
</organism>
<evidence type="ECO:0000259" key="2">
    <source>
        <dbReference type="Pfam" id="PF00561"/>
    </source>
</evidence>
<feature type="compositionally biased region" description="Low complexity" evidence="1">
    <location>
        <begin position="311"/>
        <end position="329"/>
    </location>
</feature>
<comment type="caution">
    <text evidence="3">The sequence shown here is derived from an EMBL/GenBank/DDBJ whole genome shotgun (WGS) entry which is preliminary data.</text>
</comment>
<evidence type="ECO:0000313" key="4">
    <source>
        <dbReference type="Proteomes" id="UP001589718"/>
    </source>
</evidence>